<reference evidence="3 4" key="1">
    <citation type="submission" date="2013-11" db="EMBL/GenBank/DDBJ databases">
        <title>Draft genome sequence and annotation of the entomopathogenic bacterium, Xenorhabdus cabanillasi strain JM26.</title>
        <authorList>
            <person name="Gualtieri M."/>
            <person name="Ogier J.C."/>
            <person name="Pages S."/>
            <person name="Givaudan A."/>
            <person name="Gaudriault S."/>
        </authorList>
    </citation>
    <scope>NUCLEOTIDE SEQUENCE [LARGE SCALE GENOMIC DNA]</scope>
    <source>
        <strain evidence="3 4">JM26</strain>
    </source>
</reference>
<dbReference type="AlphaFoldDB" id="W1IL45"/>
<dbReference type="Pfam" id="PF00441">
    <property type="entry name" value="Acyl-CoA_dh_1"/>
    <property type="match status" value="1"/>
</dbReference>
<comment type="caution">
    <text evidence="3">The sequence shown here is derived from an EMBL/GenBank/DDBJ whole genome shotgun (WGS) entry which is preliminary data.</text>
</comment>
<dbReference type="Gene3D" id="1.20.140.10">
    <property type="entry name" value="Butyryl-CoA Dehydrogenase, subunit A, domain 3"/>
    <property type="match status" value="1"/>
</dbReference>
<keyword evidence="1" id="KW-0285">Flavoprotein</keyword>
<sequence>MSSSLLASQLIYSSATKAKELRDEDALEKILQARLFVSQEAGVSTAKAVQIHGGYGCDEMNGISRFYRDAKIFQVVEGSNELQKMLPGK</sequence>
<keyword evidence="3" id="KW-0560">Oxidoreductase</keyword>
<protein>
    <submittedName>
        <fullName evidence="3">Acyl-CoA dehydrogenase</fullName>
        <ecNumber evidence="3">1.3.8.1</ecNumber>
    </submittedName>
</protein>
<dbReference type="InterPro" id="IPR036250">
    <property type="entry name" value="AcylCo_DH-like_C"/>
</dbReference>
<evidence type="ECO:0000313" key="3">
    <source>
        <dbReference type="EMBL" id="CDL79237.1"/>
    </source>
</evidence>
<evidence type="ECO:0000256" key="1">
    <source>
        <dbReference type="ARBA" id="ARBA00022630"/>
    </source>
</evidence>
<accession>W1IL45</accession>
<dbReference type="GO" id="GO:0016937">
    <property type="term" value="F:short-chain fatty acyl-CoA dehydrogenase activity"/>
    <property type="evidence" value="ECO:0007669"/>
    <property type="project" value="UniProtKB-EC"/>
</dbReference>
<dbReference type="Proteomes" id="UP000019197">
    <property type="component" value="Unassembled WGS sequence"/>
</dbReference>
<name>W1IL45_9GAMM</name>
<proteinExistence type="predicted"/>
<dbReference type="InterPro" id="IPR052547">
    <property type="entry name" value="Mito_Isobutyryl-CoADH"/>
</dbReference>
<dbReference type="SUPFAM" id="SSF47203">
    <property type="entry name" value="Acyl-CoA dehydrogenase C-terminal domain-like"/>
    <property type="match status" value="1"/>
</dbReference>
<dbReference type="PANTHER" id="PTHR43831">
    <property type="entry name" value="ISOBUTYRYL-COA DEHYDROGENASE"/>
    <property type="match status" value="1"/>
</dbReference>
<dbReference type="EC" id="1.3.8.1" evidence="3"/>
<feature type="domain" description="Acyl-CoA dehydrogenase/oxidase C-terminal" evidence="2">
    <location>
        <begin position="10"/>
        <end position="86"/>
    </location>
</feature>
<gene>
    <name evidence="3" type="ORF">XCR1_1070014</name>
</gene>
<evidence type="ECO:0000313" key="4">
    <source>
        <dbReference type="Proteomes" id="UP000019197"/>
    </source>
</evidence>
<dbReference type="InterPro" id="IPR009075">
    <property type="entry name" value="AcylCo_DH/oxidase_C"/>
</dbReference>
<evidence type="ECO:0000259" key="2">
    <source>
        <dbReference type="Pfam" id="PF00441"/>
    </source>
</evidence>
<dbReference type="PANTHER" id="PTHR43831:SF1">
    <property type="entry name" value="ISOBUTYRYL-COA DEHYDROGENASE, MITOCHONDRIAL"/>
    <property type="match status" value="1"/>
</dbReference>
<organism evidence="3 4">
    <name type="scientific">Xenorhabdus cabanillasii JM26</name>
    <dbReference type="NCBI Taxonomy" id="1427517"/>
    <lineage>
        <taxon>Bacteria</taxon>
        <taxon>Pseudomonadati</taxon>
        <taxon>Pseudomonadota</taxon>
        <taxon>Gammaproteobacteria</taxon>
        <taxon>Enterobacterales</taxon>
        <taxon>Morganellaceae</taxon>
        <taxon>Xenorhabdus</taxon>
    </lineage>
</organism>
<dbReference type="EMBL" id="CBXE010000010">
    <property type="protein sequence ID" value="CDL79237.1"/>
    <property type="molecule type" value="Genomic_DNA"/>
</dbReference>